<dbReference type="GO" id="GO:0003723">
    <property type="term" value="F:RNA binding"/>
    <property type="evidence" value="ECO:0007669"/>
    <property type="project" value="UniProtKB-KW"/>
</dbReference>
<evidence type="ECO:0000256" key="2">
    <source>
        <dbReference type="ARBA" id="ARBA00016109"/>
    </source>
</evidence>
<dbReference type="GO" id="GO:0051607">
    <property type="term" value="P:defense response to virus"/>
    <property type="evidence" value="ECO:0007669"/>
    <property type="project" value="UniProtKB-KW"/>
</dbReference>
<evidence type="ECO:0000256" key="3">
    <source>
        <dbReference type="ARBA" id="ARBA00022884"/>
    </source>
</evidence>
<keyword evidence="4" id="KW-0051">Antiviral defense</keyword>
<dbReference type="Proteomes" id="UP001256711">
    <property type="component" value="Unassembled WGS sequence"/>
</dbReference>
<organism evidence="6 7">
    <name type="scientific">Enterococcus asini</name>
    <dbReference type="NCBI Taxonomy" id="57732"/>
    <lineage>
        <taxon>Bacteria</taxon>
        <taxon>Bacillati</taxon>
        <taxon>Bacillota</taxon>
        <taxon>Bacilli</taxon>
        <taxon>Lactobacillales</taxon>
        <taxon>Enterococcaceae</taxon>
        <taxon>Enterococcus</taxon>
    </lineage>
</organism>
<evidence type="ECO:0000313" key="6">
    <source>
        <dbReference type="EMBL" id="MDT2808916.1"/>
    </source>
</evidence>
<comment type="similarity">
    <text evidence="1">Belongs to the CRISPR-associated Csm4 family.</text>
</comment>
<dbReference type="NCBIfam" id="TIGR01903">
    <property type="entry name" value="cas5_csm4"/>
    <property type="match status" value="1"/>
</dbReference>
<reference evidence="6" key="1">
    <citation type="submission" date="2023-03" db="EMBL/GenBank/DDBJ databases">
        <authorList>
            <person name="Shen W."/>
            <person name="Cai J."/>
        </authorList>
    </citation>
    <scope>NUCLEOTIDE SEQUENCE</scope>
    <source>
        <strain evidence="6">B226-2</strain>
    </source>
</reference>
<name>A0AAW8TRJ3_9ENTE</name>
<comment type="caution">
    <text evidence="6">The sequence shown here is derived from an EMBL/GenBank/DDBJ whole genome shotgun (WGS) entry which is preliminary data.</text>
</comment>
<gene>
    <name evidence="6" type="primary">csm4</name>
    <name evidence="6" type="ORF">P7H43_00175</name>
</gene>
<dbReference type="AlphaFoldDB" id="A0AAW8TRJ3"/>
<dbReference type="RefSeq" id="WP_311834783.1">
    <property type="nucleotide sequence ID" value="NZ_JARQBJ010000001.1"/>
</dbReference>
<dbReference type="InterPro" id="IPR005510">
    <property type="entry name" value="Csm4"/>
</dbReference>
<dbReference type="Pfam" id="PF17953">
    <property type="entry name" value="Csm4_C"/>
    <property type="match status" value="1"/>
</dbReference>
<evidence type="ECO:0000256" key="4">
    <source>
        <dbReference type="ARBA" id="ARBA00023118"/>
    </source>
</evidence>
<dbReference type="InterPro" id="IPR040932">
    <property type="entry name" value="Csm4_C"/>
</dbReference>
<accession>A0AAW8TRJ3</accession>
<sequence length="303" mass="33948">MTTKIIKLTFQRPVHFGKKRLSDGEATFAADTFFSGLYIEALAMGMDSEWLLSDLVISDSFPYIDETLYLPKPLIKIEAQANDETNRKVFKKLNHIPVAAYHEYLAGRITASQAKLWADQFELGDSLLSDKVSLMDIPAGGESRPYAVGTYHYKPNAGLYIIVEATDDVFDKLSRVMEFLQYSGLGGKRSAGYGRFTYELTTDDTIVELLAKKGRQAVLLSTAMATSDELRLALPESRYLLRKRTGFVQSKNYEETLVKKKDFYSFVPGSVFTVPFDGAIFDVGENGGHPVYRYAKAIWMGVS</sequence>
<keyword evidence="3" id="KW-0694">RNA-binding</keyword>
<evidence type="ECO:0000313" key="7">
    <source>
        <dbReference type="Proteomes" id="UP001256711"/>
    </source>
</evidence>
<evidence type="ECO:0000259" key="5">
    <source>
        <dbReference type="Pfam" id="PF17953"/>
    </source>
</evidence>
<proteinExistence type="inferred from homology"/>
<dbReference type="EMBL" id="JARQBJ010000001">
    <property type="protein sequence ID" value="MDT2808916.1"/>
    <property type="molecule type" value="Genomic_DNA"/>
</dbReference>
<protein>
    <recommendedName>
        <fullName evidence="2">CRISPR system Cms protein Csm4</fullName>
    </recommendedName>
</protein>
<feature type="domain" description="Csm4 C-terminal" evidence="5">
    <location>
        <begin position="213"/>
        <end position="302"/>
    </location>
</feature>
<evidence type="ECO:0000256" key="1">
    <source>
        <dbReference type="ARBA" id="ARBA00005772"/>
    </source>
</evidence>